<feature type="domain" description="HTH cro/C1-type" evidence="1">
    <location>
        <begin position="17"/>
        <end position="71"/>
    </location>
</feature>
<dbReference type="SUPFAM" id="SSF50475">
    <property type="entry name" value="FMN-binding split barrel"/>
    <property type="match status" value="1"/>
</dbReference>
<comment type="caution">
    <text evidence="2">The sequence shown here is derived from an EMBL/GenBank/DDBJ whole genome shotgun (WGS) entry which is preliminary data.</text>
</comment>
<dbReference type="AlphaFoldDB" id="A0A919BQR6"/>
<proteinExistence type="predicted"/>
<evidence type="ECO:0000259" key="1">
    <source>
        <dbReference type="PROSITE" id="PS50943"/>
    </source>
</evidence>
<dbReference type="InterPro" id="IPR001387">
    <property type="entry name" value="Cro/C1-type_HTH"/>
</dbReference>
<evidence type="ECO:0000313" key="2">
    <source>
        <dbReference type="EMBL" id="GHG07037.1"/>
    </source>
</evidence>
<dbReference type="SUPFAM" id="SSF47413">
    <property type="entry name" value="lambda repressor-like DNA-binding domains"/>
    <property type="match status" value="1"/>
</dbReference>
<accession>A0A919BQR6</accession>
<dbReference type="PROSITE" id="PS50943">
    <property type="entry name" value="HTH_CROC1"/>
    <property type="match status" value="1"/>
</dbReference>
<evidence type="ECO:0000313" key="3">
    <source>
        <dbReference type="Proteomes" id="UP000632849"/>
    </source>
</evidence>
<dbReference type="Pfam" id="PF12900">
    <property type="entry name" value="Pyridox_ox_2"/>
    <property type="match status" value="1"/>
</dbReference>
<dbReference type="GO" id="GO:0003677">
    <property type="term" value="F:DNA binding"/>
    <property type="evidence" value="ECO:0007669"/>
    <property type="project" value="InterPro"/>
</dbReference>
<gene>
    <name evidence="2" type="ORF">GCM10017667_43010</name>
</gene>
<dbReference type="SMART" id="SM00530">
    <property type="entry name" value="HTH_XRE"/>
    <property type="match status" value="1"/>
</dbReference>
<dbReference type="Gene3D" id="1.10.260.40">
    <property type="entry name" value="lambda repressor-like DNA-binding domains"/>
    <property type="match status" value="1"/>
</dbReference>
<name>A0A919BQR6_STRFL</name>
<reference evidence="2" key="2">
    <citation type="submission" date="2020-09" db="EMBL/GenBank/DDBJ databases">
        <authorList>
            <person name="Sun Q."/>
            <person name="Ohkuma M."/>
        </authorList>
    </citation>
    <scope>NUCLEOTIDE SEQUENCE</scope>
    <source>
        <strain evidence="2">JCM 4122</strain>
    </source>
</reference>
<dbReference type="Pfam" id="PF01381">
    <property type="entry name" value="HTH_3"/>
    <property type="match status" value="1"/>
</dbReference>
<dbReference type="EMBL" id="BNBE01000002">
    <property type="protein sequence ID" value="GHG07037.1"/>
    <property type="molecule type" value="Genomic_DNA"/>
</dbReference>
<dbReference type="Gene3D" id="2.30.110.10">
    <property type="entry name" value="Electron Transport, Fmn-binding Protein, Chain A"/>
    <property type="match status" value="1"/>
</dbReference>
<dbReference type="RefSeq" id="WP_190042631.1">
    <property type="nucleotide sequence ID" value="NZ_BNBE01000002.1"/>
</dbReference>
<dbReference type="InterPro" id="IPR012349">
    <property type="entry name" value="Split_barrel_FMN-bd"/>
</dbReference>
<dbReference type="CDD" id="cd00093">
    <property type="entry name" value="HTH_XRE"/>
    <property type="match status" value="1"/>
</dbReference>
<dbReference type="InterPro" id="IPR024747">
    <property type="entry name" value="Pyridox_Oxase-rel"/>
</dbReference>
<dbReference type="Proteomes" id="UP000632849">
    <property type="component" value="Unassembled WGS sequence"/>
</dbReference>
<dbReference type="InterPro" id="IPR010982">
    <property type="entry name" value="Lambda_DNA-bd_dom_sf"/>
</dbReference>
<sequence>MNTTGDRRQQSDLGRRVATRRRQLGLSREEVAERAGSSPGYIAYVEEQLSTPGIEFLVRLAHALDTTVQQLTGLTADLAPGGAPPGNRPELVELDEAECWSLLDGRGVGRIGVEGTDGLAVFPVNYQVLDESLVFSTAPESALGRAAAAGAEVAFEEDRLDEAFRRGWSVLLVGPVHALSDPAEAMGMSRAVTVRPWSGDGRDTVVRLVPRRVTGRRILVPGAPGT</sequence>
<organism evidence="2 3">
    <name type="scientific">Streptomyces filamentosus</name>
    <name type="common">Streptomyces roseosporus</name>
    <dbReference type="NCBI Taxonomy" id="67294"/>
    <lineage>
        <taxon>Bacteria</taxon>
        <taxon>Bacillati</taxon>
        <taxon>Actinomycetota</taxon>
        <taxon>Actinomycetes</taxon>
        <taxon>Kitasatosporales</taxon>
        <taxon>Streptomycetaceae</taxon>
        <taxon>Streptomyces</taxon>
    </lineage>
</organism>
<protein>
    <recommendedName>
        <fullName evidence="1">HTH cro/C1-type domain-containing protein</fullName>
    </recommendedName>
</protein>
<reference evidence="2" key="1">
    <citation type="journal article" date="2014" name="Int. J. Syst. Evol. Microbiol.">
        <title>Complete genome sequence of Corynebacterium casei LMG S-19264T (=DSM 44701T), isolated from a smear-ripened cheese.</title>
        <authorList>
            <consortium name="US DOE Joint Genome Institute (JGI-PGF)"/>
            <person name="Walter F."/>
            <person name="Albersmeier A."/>
            <person name="Kalinowski J."/>
            <person name="Ruckert C."/>
        </authorList>
    </citation>
    <scope>NUCLEOTIDE SEQUENCE</scope>
    <source>
        <strain evidence="2">JCM 4122</strain>
    </source>
</reference>
<keyword evidence="3" id="KW-1185">Reference proteome</keyword>